<evidence type="ECO:0000313" key="2">
    <source>
        <dbReference type="RefSeq" id="XP_059601928.1"/>
    </source>
</evidence>
<accession>A0AAJ8BQP8</accession>
<sequence>MEGKEGRKRAKEERSAPNRSRTAADWHTARGPWAPNPAVRTTSGWVARRMFGSGDNTLSYRAVSGMCTGAQIALRYGVAFLASYWVGGAASYVLSMDQTSYWSSYEGASKIDRVDSTLCFSCLKMRAHLTTLSPPSCGKEWRSLYTGGMGGDPLGGEPGYRDYRHV</sequence>
<name>A0AAJ8BQP8_ASPNG</name>
<dbReference type="KEGG" id="ang:An12g08470"/>
<reference evidence="2" key="1">
    <citation type="submission" date="2025-02" db="EMBL/GenBank/DDBJ databases">
        <authorList>
            <consortium name="NCBI Genome Project"/>
        </authorList>
    </citation>
    <scope>NUCLEOTIDE SEQUENCE</scope>
</reference>
<feature type="region of interest" description="Disordered" evidence="1">
    <location>
        <begin position="1"/>
        <end position="33"/>
    </location>
</feature>
<dbReference type="RefSeq" id="XP_059601928.1">
    <property type="nucleotide sequence ID" value="XM_059743592.1"/>
</dbReference>
<organism evidence="2">
    <name type="scientific">Aspergillus niger</name>
    <dbReference type="NCBI Taxonomy" id="5061"/>
    <lineage>
        <taxon>Eukaryota</taxon>
        <taxon>Fungi</taxon>
        <taxon>Dikarya</taxon>
        <taxon>Ascomycota</taxon>
        <taxon>Pezizomycotina</taxon>
        <taxon>Eurotiomycetes</taxon>
        <taxon>Eurotiomycetidae</taxon>
        <taxon>Eurotiales</taxon>
        <taxon>Aspergillaceae</taxon>
        <taxon>Aspergillus</taxon>
        <taxon>Aspergillus subgen. Circumdati</taxon>
    </lineage>
</organism>
<gene>
    <name evidence="2" type="ORF">An12g08470</name>
</gene>
<dbReference type="GeneID" id="84592683"/>
<protein>
    <submittedName>
        <fullName evidence="2">Uncharacterized protein</fullName>
    </submittedName>
</protein>
<evidence type="ECO:0000256" key="1">
    <source>
        <dbReference type="SAM" id="MobiDB-lite"/>
    </source>
</evidence>
<dbReference type="VEuPathDB" id="FungiDB:An12g08470"/>
<reference evidence="2" key="2">
    <citation type="submission" date="2025-08" db="UniProtKB">
        <authorList>
            <consortium name="RefSeq"/>
        </authorList>
    </citation>
    <scope>IDENTIFICATION</scope>
</reference>
<dbReference type="AlphaFoldDB" id="A0AAJ8BQP8"/>
<feature type="compositionally biased region" description="Basic and acidic residues" evidence="1">
    <location>
        <begin position="1"/>
        <end position="28"/>
    </location>
</feature>
<proteinExistence type="predicted"/>